<evidence type="ECO:0000256" key="1">
    <source>
        <dbReference type="ARBA" id="ARBA00022664"/>
    </source>
</evidence>
<dbReference type="GO" id="GO:0006397">
    <property type="term" value="P:mRNA processing"/>
    <property type="evidence" value="ECO:0007669"/>
    <property type="project" value="UniProtKB-KW"/>
</dbReference>
<evidence type="ECO:0000259" key="4">
    <source>
        <dbReference type="PROSITE" id="PS50158"/>
    </source>
</evidence>
<dbReference type="InterPro" id="IPR036875">
    <property type="entry name" value="Znf_CCHC_sf"/>
</dbReference>
<feature type="region of interest" description="Disordered" evidence="3">
    <location>
        <begin position="1290"/>
        <end position="1309"/>
    </location>
</feature>
<feature type="compositionally biased region" description="Low complexity" evidence="3">
    <location>
        <begin position="836"/>
        <end position="854"/>
    </location>
</feature>
<feature type="compositionally biased region" description="Low complexity" evidence="3">
    <location>
        <begin position="1176"/>
        <end position="1190"/>
    </location>
</feature>
<feature type="compositionally biased region" description="Low complexity" evidence="3">
    <location>
        <begin position="160"/>
        <end position="173"/>
    </location>
</feature>
<dbReference type="PROSITE" id="PS50158">
    <property type="entry name" value="ZF_CCHC"/>
    <property type="match status" value="1"/>
</dbReference>
<evidence type="ECO:0000256" key="3">
    <source>
        <dbReference type="SAM" id="MobiDB-lite"/>
    </source>
</evidence>
<keyword evidence="6" id="KW-1185">Reference proteome</keyword>
<feature type="compositionally biased region" description="Polar residues" evidence="3">
    <location>
        <begin position="341"/>
        <end position="360"/>
    </location>
</feature>
<sequence>MATTTVTCTRHVSLERSRECRHSISHYDRSSRHELMSDSFMHLHSEGNQLGANPDNDWDSRVISAARMQNMGFRDVEPHDYPLPPSNTSVEHPNDIFEPIGHSPSRGLGGRPAELFNERYRRDEEPYPNIASVMNVPAPHNLHPPTNVPQSSPLTPPGLPALSSSSSRFRNPTSLNERNIQYQQAYEEVMGQPYPGTPSYAEGYPPNQRFAQELIEELGMHCYNFARRLGIPGIHKMSNMEHIMAIRDLRRTHDLDLEPRIRKVLSNPDNRQELDRLYRMSFNPHIDMCLPRTPDSPAPSYHVSRYDYTQGSTTLPGYESFNPFERSRIGEPSRRALNRLPSESSKTTSYGQEASSTTRVDTIPPENVPLPPSHNPQRHSESSSLLEPRTGETQVVWNPPVNDSVRREESEDDVIIMERPSTRVNLPTSHRSFTADSAGYRSSFVGYNSDGELVYVTVPQRRMVERPSNPHMRSTTTQSRDIEEDIPFVSTSPTRRFFQPPDVIPSPSFVYSQEPSSWGSFPRPERSSSPPPPSPNSRKPRLRPEPSFVYSQQPSSWEDVREPTRNTNEPPPPSPASRRLRIHQHRASNTVKNLVHGSKDQGPASTQASSEEPKIQPGQPRRQGYAYTPYPGRGRTSARENTRQEPSRSISDRDQTNNVPVNQSSSAQSQPLPDPIPPSTNIPISLSSSSQPAPSINENDMSSPAAPTTNNEDQSSHGPTKKEKGKWAAHRAPSDEDSWRRAEASQPFRHTPPSAFASLRNSRVDTNPSSHTTNVSDRLPVYDISDLDTDSESLGKRQAQSQELPAAPVQDEERSRTTAQVTFTTGGPPSPPSSPPTSSRQLRPSSSENSSQISPFEPQDQSSWFSERNEHQELAQYSRQYHDNSQQTSRSHSGSQHSNNSQSSSRSYHTTRESPPGPPGPPGPSGTPGSSGPPGPPGNQGPPGPPGPTGPPGPMGPPGPTGPPGSSGSQSPQNHEDRATREAINIESKIDVCKPKEFDGTDPTQWRPFLSDCYRVFMAKPTIYSTEQRRVTYASSWLTGAAARTFQNWTEQEFETGIYTPAIHEWATFTRELARLYGIHDELLHAQAQLDQVVQQYNESFASYLIRADLRNRITYAGSIPRTYQELVDRLISIDGARQSFQLAGLSVTSSNYRGNSSAANERRLPTARIQEGSRNRSSNTPNPSTSNNRLGTVTQDARGQAAMANQRQPEIIRLTRQEREHRLSNNLCLRCGGSNHFARECTNAPNTQSSPQGTTTLRAALAIEEDVEEDEHFLAMDGNGDLFGLEEIEENDDSGNDLGAPTLEEGEI</sequence>
<proteinExistence type="predicted"/>
<feature type="compositionally biased region" description="Polar residues" evidence="3">
    <location>
        <begin position="697"/>
        <end position="718"/>
    </location>
</feature>
<feature type="domain" description="CCHC-type" evidence="4">
    <location>
        <begin position="1229"/>
        <end position="1244"/>
    </location>
</feature>
<dbReference type="InterPro" id="IPR001878">
    <property type="entry name" value="Znf_CCHC"/>
</dbReference>
<organism evidence="5 6">
    <name type="scientific">Paramarasmius palmivorus</name>
    <dbReference type="NCBI Taxonomy" id="297713"/>
    <lineage>
        <taxon>Eukaryota</taxon>
        <taxon>Fungi</taxon>
        <taxon>Dikarya</taxon>
        <taxon>Basidiomycota</taxon>
        <taxon>Agaricomycotina</taxon>
        <taxon>Agaricomycetes</taxon>
        <taxon>Agaricomycetidae</taxon>
        <taxon>Agaricales</taxon>
        <taxon>Marasmiineae</taxon>
        <taxon>Marasmiaceae</taxon>
        <taxon>Paramarasmius</taxon>
    </lineage>
</organism>
<feature type="compositionally biased region" description="Polar residues" evidence="3">
    <location>
        <begin position="509"/>
        <end position="519"/>
    </location>
</feature>
<evidence type="ECO:0000256" key="2">
    <source>
        <dbReference type="PROSITE-ProRule" id="PRU00047"/>
    </source>
</evidence>
<feature type="region of interest" description="Disordered" evidence="3">
    <location>
        <begin position="312"/>
        <end position="411"/>
    </location>
</feature>
<dbReference type="SMART" id="SM00343">
    <property type="entry name" value="ZnF_C2HC"/>
    <property type="match status" value="1"/>
</dbReference>
<keyword evidence="1" id="KW-0507">mRNA processing</keyword>
<feature type="compositionally biased region" description="Polar residues" evidence="3">
    <location>
        <begin position="1151"/>
        <end position="1160"/>
    </location>
</feature>
<feature type="compositionally biased region" description="Low complexity" evidence="3">
    <location>
        <begin position="681"/>
        <end position="696"/>
    </location>
</feature>
<feature type="region of interest" description="Disordered" evidence="3">
    <location>
        <begin position="1151"/>
        <end position="1192"/>
    </location>
</feature>
<keyword evidence="2" id="KW-0863">Zinc-finger</keyword>
<feature type="compositionally biased region" description="Basic and acidic residues" evidence="3">
    <location>
        <begin position="325"/>
        <end position="334"/>
    </location>
</feature>
<feature type="compositionally biased region" description="Polar residues" evidence="3">
    <location>
        <begin position="759"/>
        <end position="776"/>
    </location>
</feature>
<gene>
    <name evidence="5" type="ORF">VNI00_018644</name>
</gene>
<dbReference type="InterPro" id="IPR008160">
    <property type="entry name" value="Collagen"/>
</dbReference>
<feature type="compositionally biased region" description="Basic and acidic residues" evidence="3">
    <location>
        <begin position="637"/>
        <end position="655"/>
    </location>
</feature>
<keyword evidence="2" id="KW-0862">Zinc</keyword>
<dbReference type="Pfam" id="PF01391">
    <property type="entry name" value="Collagen"/>
    <property type="match status" value="1"/>
</dbReference>
<feature type="compositionally biased region" description="Pro residues" evidence="3">
    <location>
        <begin position="915"/>
        <end position="963"/>
    </location>
</feature>
<protein>
    <recommendedName>
        <fullName evidence="4">CCHC-type domain-containing protein</fullName>
    </recommendedName>
</protein>
<feature type="compositionally biased region" description="Polar residues" evidence="3">
    <location>
        <begin position="817"/>
        <end position="827"/>
    </location>
</feature>
<comment type="caution">
    <text evidence="5">The sequence shown here is derived from an EMBL/GenBank/DDBJ whole genome shotgun (WGS) entry which is preliminary data.</text>
</comment>
<feature type="region of interest" description="Disordered" evidence="3">
    <location>
        <begin position="138"/>
        <end position="173"/>
    </location>
</feature>
<feature type="compositionally biased region" description="Low complexity" evidence="3">
    <location>
        <begin position="884"/>
        <end position="908"/>
    </location>
</feature>
<evidence type="ECO:0000313" key="5">
    <source>
        <dbReference type="EMBL" id="KAK7017464.1"/>
    </source>
</evidence>
<feature type="compositionally biased region" description="Polar residues" evidence="3">
    <location>
        <begin position="656"/>
        <end position="671"/>
    </location>
</feature>
<dbReference type="SUPFAM" id="SSF57756">
    <property type="entry name" value="Retrovirus zinc finger-like domains"/>
    <property type="match status" value="1"/>
</dbReference>
<name>A0AAW0AWT7_9AGAR</name>
<dbReference type="Proteomes" id="UP001383192">
    <property type="component" value="Unassembled WGS sequence"/>
</dbReference>
<feature type="compositionally biased region" description="Basic and acidic residues" evidence="3">
    <location>
        <begin position="720"/>
        <end position="743"/>
    </location>
</feature>
<dbReference type="EMBL" id="JAYKXP010000255">
    <property type="protein sequence ID" value="KAK7017464.1"/>
    <property type="molecule type" value="Genomic_DNA"/>
</dbReference>
<keyword evidence="2" id="KW-0479">Metal-binding</keyword>
<accession>A0AAW0AWT7</accession>
<evidence type="ECO:0000313" key="6">
    <source>
        <dbReference type="Proteomes" id="UP001383192"/>
    </source>
</evidence>
<dbReference type="Gene3D" id="1.20.5.320">
    <property type="entry name" value="6-Phosphogluconate Dehydrogenase, domain 3"/>
    <property type="match status" value="1"/>
</dbReference>
<feature type="compositionally biased region" description="Low complexity" evidence="3">
    <location>
        <begin position="964"/>
        <end position="973"/>
    </location>
</feature>
<dbReference type="GO" id="GO:0008270">
    <property type="term" value="F:zinc ion binding"/>
    <property type="evidence" value="ECO:0007669"/>
    <property type="project" value="UniProtKB-KW"/>
</dbReference>
<dbReference type="GO" id="GO:0003676">
    <property type="term" value="F:nucleic acid binding"/>
    <property type="evidence" value="ECO:0007669"/>
    <property type="project" value="InterPro"/>
</dbReference>
<reference evidence="5 6" key="1">
    <citation type="submission" date="2024-01" db="EMBL/GenBank/DDBJ databases">
        <title>A draft genome for a cacao thread blight-causing isolate of Paramarasmius palmivorus.</title>
        <authorList>
            <person name="Baruah I.K."/>
            <person name="Bukari Y."/>
            <person name="Amoako-Attah I."/>
            <person name="Meinhardt L.W."/>
            <person name="Bailey B.A."/>
            <person name="Cohen S.P."/>
        </authorList>
    </citation>
    <scope>NUCLEOTIDE SEQUENCE [LARGE SCALE GENOMIC DNA]</scope>
    <source>
        <strain evidence="5 6">GH-12</strain>
    </source>
</reference>
<feature type="region of interest" description="Disordered" evidence="3">
    <location>
        <begin position="465"/>
        <end position="985"/>
    </location>
</feature>